<dbReference type="Proteomes" id="UP000601171">
    <property type="component" value="Unassembled WGS sequence"/>
</dbReference>
<dbReference type="SUPFAM" id="SSF53062">
    <property type="entry name" value="PTS system fructose IIA component-like"/>
    <property type="match status" value="1"/>
</dbReference>
<evidence type="ECO:0000259" key="2">
    <source>
        <dbReference type="PROSITE" id="PS51096"/>
    </source>
</evidence>
<dbReference type="GO" id="GO:0009401">
    <property type="term" value="P:phosphoenolpyruvate-dependent sugar phosphotransferase system"/>
    <property type="evidence" value="ECO:0007669"/>
    <property type="project" value="InterPro"/>
</dbReference>
<dbReference type="AlphaFoldDB" id="A0A926EVQ0"/>
<dbReference type="RefSeq" id="WP_316699690.1">
    <property type="nucleotide sequence ID" value="NZ_JACRTG010000030.1"/>
</dbReference>
<reference evidence="3" key="1">
    <citation type="submission" date="2020-08" db="EMBL/GenBank/DDBJ databases">
        <title>Genome public.</title>
        <authorList>
            <person name="Liu C."/>
            <person name="Sun Q."/>
        </authorList>
    </citation>
    <scope>NUCLEOTIDE SEQUENCE</scope>
    <source>
        <strain evidence="3">BX21</strain>
    </source>
</reference>
<dbReference type="PANTHER" id="PTHR33799:SF1">
    <property type="entry name" value="PTS SYSTEM MANNOSE-SPECIFIC EIIAB COMPONENT-RELATED"/>
    <property type="match status" value="1"/>
</dbReference>
<gene>
    <name evidence="3" type="ORF">H8707_13155</name>
</gene>
<dbReference type="PANTHER" id="PTHR33799">
    <property type="entry name" value="PTS PERMEASE-RELATED-RELATED"/>
    <property type="match status" value="1"/>
</dbReference>
<dbReference type="InterPro" id="IPR036662">
    <property type="entry name" value="PTS_EIIA_man-typ_sf"/>
</dbReference>
<dbReference type="InterPro" id="IPR051471">
    <property type="entry name" value="Bacterial_PTS_sugar_comp"/>
</dbReference>
<comment type="caution">
    <text evidence="3">The sequence shown here is derived from an EMBL/GenBank/DDBJ whole genome shotgun (WGS) entry which is preliminary data.</text>
</comment>
<evidence type="ECO:0000313" key="3">
    <source>
        <dbReference type="EMBL" id="MBC8589163.1"/>
    </source>
</evidence>
<dbReference type="Gene3D" id="3.40.50.510">
    <property type="entry name" value="Phosphotransferase system, mannose-type IIA component"/>
    <property type="match status" value="1"/>
</dbReference>
<evidence type="ECO:0000313" key="4">
    <source>
        <dbReference type="Proteomes" id="UP000601171"/>
    </source>
</evidence>
<dbReference type="PROSITE" id="PS51096">
    <property type="entry name" value="PTS_EIIA_TYPE_4"/>
    <property type="match status" value="1"/>
</dbReference>
<name>A0A926EVQ0_9FIRM</name>
<dbReference type="Pfam" id="PF03610">
    <property type="entry name" value="EIIA-man"/>
    <property type="match status" value="1"/>
</dbReference>
<dbReference type="InterPro" id="IPR004701">
    <property type="entry name" value="PTS_EIIA_man-typ"/>
</dbReference>
<keyword evidence="4" id="KW-1185">Reference proteome</keyword>
<keyword evidence="1" id="KW-0808">Transferase</keyword>
<organism evidence="3 4">
    <name type="scientific">Paratissierella segnis</name>
    <dbReference type="NCBI Taxonomy" id="2763679"/>
    <lineage>
        <taxon>Bacteria</taxon>
        <taxon>Bacillati</taxon>
        <taxon>Bacillota</taxon>
        <taxon>Tissierellia</taxon>
        <taxon>Tissierellales</taxon>
        <taxon>Tissierellaceae</taxon>
        <taxon>Paratissierella</taxon>
    </lineage>
</organism>
<sequence length="144" mass="16245">MIKKGCDPIRDKEQIPYIILLTHGKWGEELIKGTEMIIGPIKNIFSFSLFPDQPTNSFVLEVEEVLKDLPKGTIIITDLFGGTPSNLALSLKYKYNCHVISGLDISMLIAANELRLKFRGKELIDKIIKKSLDNCRDIGQLLDK</sequence>
<protein>
    <submittedName>
        <fullName evidence="3">PTS fructose transporter subunit IIA</fullName>
    </submittedName>
</protein>
<dbReference type="GO" id="GO:0016020">
    <property type="term" value="C:membrane"/>
    <property type="evidence" value="ECO:0007669"/>
    <property type="project" value="InterPro"/>
</dbReference>
<evidence type="ECO:0000256" key="1">
    <source>
        <dbReference type="ARBA" id="ARBA00022679"/>
    </source>
</evidence>
<dbReference type="EMBL" id="JACRTG010000030">
    <property type="protein sequence ID" value="MBC8589163.1"/>
    <property type="molecule type" value="Genomic_DNA"/>
</dbReference>
<accession>A0A926EVQ0</accession>
<dbReference type="GO" id="GO:0016740">
    <property type="term" value="F:transferase activity"/>
    <property type="evidence" value="ECO:0007669"/>
    <property type="project" value="UniProtKB-KW"/>
</dbReference>
<proteinExistence type="predicted"/>
<feature type="domain" description="PTS EIIA type-4" evidence="2">
    <location>
        <begin position="15"/>
        <end position="144"/>
    </location>
</feature>